<dbReference type="PANTHER" id="PTHR15398:SF4">
    <property type="entry name" value="BROMODOMAIN-CONTAINING PROTEIN 8 ISOFORM X1"/>
    <property type="match status" value="1"/>
</dbReference>
<accession>A0ABQ8IX31</accession>
<feature type="region of interest" description="Disordered" evidence="4">
    <location>
        <begin position="178"/>
        <end position="208"/>
    </location>
</feature>
<reference evidence="6 7" key="2">
    <citation type="journal article" date="2022" name="Mol. Biol. Evol.">
        <title>Comparative Genomics Reveals Insights into the Divergent Evolution of Astigmatic Mites and Household Pest Adaptations.</title>
        <authorList>
            <person name="Xiong Q."/>
            <person name="Wan A.T."/>
            <person name="Liu X."/>
            <person name="Fung C.S."/>
            <person name="Xiao X."/>
            <person name="Malainual N."/>
            <person name="Hou J."/>
            <person name="Wang L."/>
            <person name="Wang M."/>
            <person name="Yang K.Y."/>
            <person name="Cui Y."/>
            <person name="Leung E.L."/>
            <person name="Nong W."/>
            <person name="Shin S.K."/>
            <person name="Au S.W."/>
            <person name="Jeong K.Y."/>
            <person name="Chew F.T."/>
            <person name="Hui J.H."/>
            <person name="Leung T.F."/>
            <person name="Tungtrongchitr A."/>
            <person name="Zhong N."/>
            <person name="Liu Z."/>
            <person name="Tsui S.K."/>
        </authorList>
    </citation>
    <scope>NUCLEOTIDE SEQUENCE [LARGE SCALE GENOMIC DNA]</scope>
    <source>
        <strain evidence="6">Derp</strain>
    </source>
</reference>
<evidence type="ECO:0000313" key="6">
    <source>
        <dbReference type="EMBL" id="KAH9414865.1"/>
    </source>
</evidence>
<dbReference type="Pfam" id="PF00439">
    <property type="entry name" value="Bromodomain"/>
    <property type="match status" value="1"/>
</dbReference>
<dbReference type="Proteomes" id="UP000887458">
    <property type="component" value="Unassembled WGS sequence"/>
</dbReference>
<dbReference type="Gene3D" id="1.20.920.10">
    <property type="entry name" value="Bromodomain-like"/>
    <property type="match status" value="1"/>
</dbReference>
<dbReference type="SMART" id="SM00297">
    <property type="entry name" value="BROMO"/>
    <property type="match status" value="1"/>
</dbReference>
<feature type="compositionally biased region" description="Low complexity" evidence="4">
    <location>
        <begin position="508"/>
        <end position="528"/>
    </location>
</feature>
<feature type="coiled-coil region" evidence="3">
    <location>
        <begin position="103"/>
        <end position="164"/>
    </location>
</feature>
<feature type="domain" description="Bromo" evidence="5">
    <location>
        <begin position="594"/>
        <end position="645"/>
    </location>
</feature>
<keyword evidence="1 2" id="KW-0103">Bromodomain</keyword>
<gene>
    <name evidence="6" type="primary">BRD8</name>
    <name evidence="6" type="ORF">DERP_012455</name>
</gene>
<feature type="compositionally biased region" description="Low complexity" evidence="4">
    <location>
        <begin position="303"/>
        <end position="317"/>
    </location>
</feature>
<keyword evidence="3" id="KW-0175">Coiled coil</keyword>
<dbReference type="InterPro" id="IPR001487">
    <property type="entry name" value="Bromodomain"/>
</dbReference>
<protein>
    <submittedName>
        <fullName evidence="6">Bromodomain-containing protein 8</fullName>
    </submittedName>
</protein>
<sequence length="711" mass="81369">MASYDRQRLRLKQEPIDEWSTQEKLVLASGVQKIGNQNWGPIVRHLKSFAEKDRPSDWFNPKFCALQYNDMFDKIEAPKRKRGERGEETTQDLIVKKYSTERMNELEQGMKEKFKEMKNLNKILDKLKSSDYDRNYLQKLSTDIKKREQQKKDEENEYQKWLAEREMRLSQISMKFRSGSTPITNRQSSIRGGDSMAAKEKPPTTTTPMAEKTVDIEKEKLPENEISENISVENNNNKTDNIDDTEPIDNQTSSTSIVQNQASIISPKTENNSETELISERNKNDDIKPSIEIDEKTNENHSTKTTNTTTTSKIETTVDIESDSASSNYKDNVENEPTNITIEMTNDESCETNETVFDDGIVSSTESKTEDNSGGRISTTEQKIISEIKPDLHTDSSMDIVESPAPHNTKDNVDNSIKIDSELMDDKNIVKIEQQQQNDQSQESISTPNNDKNNSRQRKRRRLNTSNTSNNVIQTRSTRSTAHHSVEQQQQQQNESITVMKKEDETLKPTTTATKKRTSSTNEESSNTFVNYSEESNDSKSVISEPAGSTSSRTANDNNDSDAKWKKASSAIIRAIQNHRYAQLVLKPFENNDEYRDAIYQDIDLNATKKRIESGQIRNESEFKRDLMLMFTNGIILNTEPNIIKSIMEFAKETIDLFDTTETTKIKTREKYHTTLEVEKNSRRQTRGSVMNENEKLSRSGKKISSSTSTN</sequence>
<evidence type="ECO:0000256" key="1">
    <source>
        <dbReference type="ARBA" id="ARBA00023117"/>
    </source>
</evidence>
<dbReference type="InterPro" id="IPR036427">
    <property type="entry name" value="Bromodomain-like_sf"/>
</dbReference>
<evidence type="ECO:0000259" key="5">
    <source>
        <dbReference type="PROSITE" id="PS50014"/>
    </source>
</evidence>
<reference evidence="6 7" key="1">
    <citation type="journal article" date="2018" name="J. Allergy Clin. Immunol.">
        <title>High-quality assembly of Dermatophagoides pteronyssinus genome and transcriptome reveals a wide range of novel allergens.</title>
        <authorList>
            <person name="Liu X.Y."/>
            <person name="Yang K.Y."/>
            <person name="Wang M.Q."/>
            <person name="Kwok J.S."/>
            <person name="Zeng X."/>
            <person name="Yang Z."/>
            <person name="Xiao X.J."/>
            <person name="Lau C.P."/>
            <person name="Li Y."/>
            <person name="Huang Z.M."/>
            <person name="Ba J.G."/>
            <person name="Yim A.K."/>
            <person name="Ouyang C.Y."/>
            <person name="Ngai S.M."/>
            <person name="Chan T.F."/>
            <person name="Leung E.L."/>
            <person name="Liu L."/>
            <person name="Liu Z.G."/>
            <person name="Tsui S.K."/>
        </authorList>
    </citation>
    <scope>NUCLEOTIDE SEQUENCE [LARGE SCALE GENOMIC DNA]</scope>
    <source>
        <strain evidence="6">Derp</strain>
    </source>
</reference>
<evidence type="ECO:0000256" key="2">
    <source>
        <dbReference type="PROSITE-ProRule" id="PRU00035"/>
    </source>
</evidence>
<feature type="region of interest" description="Disordered" evidence="4">
    <location>
        <begin position="434"/>
        <end position="562"/>
    </location>
</feature>
<dbReference type="SUPFAM" id="SSF47370">
    <property type="entry name" value="Bromodomain"/>
    <property type="match status" value="1"/>
</dbReference>
<evidence type="ECO:0000256" key="3">
    <source>
        <dbReference type="SAM" id="Coils"/>
    </source>
</evidence>
<feature type="compositionally biased region" description="Polar residues" evidence="4">
    <location>
        <begin position="178"/>
        <end position="190"/>
    </location>
</feature>
<organism evidence="6 7">
    <name type="scientific">Dermatophagoides pteronyssinus</name>
    <name type="common">European house dust mite</name>
    <dbReference type="NCBI Taxonomy" id="6956"/>
    <lineage>
        <taxon>Eukaryota</taxon>
        <taxon>Metazoa</taxon>
        <taxon>Ecdysozoa</taxon>
        <taxon>Arthropoda</taxon>
        <taxon>Chelicerata</taxon>
        <taxon>Arachnida</taxon>
        <taxon>Acari</taxon>
        <taxon>Acariformes</taxon>
        <taxon>Sarcoptiformes</taxon>
        <taxon>Astigmata</taxon>
        <taxon>Psoroptidia</taxon>
        <taxon>Analgoidea</taxon>
        <taxon>Pyroglyphidae</taxon>
        <taxon>Dermatophagoidinae</taxon>
        <taxon>Dermatophagoides</taxon>
    </lineage>
</organism>
<evidence type="ECO:0000313" key="7">
    <source>
        <dbReference type="Proteomes" id="UP000887458"/>
    </source>
</evidence>
<feature type="compositionally biased region" description="Polar residues" evidence="4">
    <location>
        <begin position="323"/>
        <end position="333"/>
    </location>
</feature>
<feature type="compositionally biased region" description="Basic and acidic residues" evidence="4">
    <location>
        <begin position="384"/>
        <end position="396"/>
    </location>
</feature>
<dbReference type="EMBL" id="NJHN03000104">
    <property type="protein sequence ID" value="KAH9414865.1"/>
    <property type="molecule type" value="Genomic_DNA"/>
</dbReference>
<feature type="region of interest" description="Disordered" evidence="4">
    <location>
        <begin position="363"/>
        <end position="414"/>
    </location>
</feature>
<keyword evidence="7" id="KW-1185">Reference proteome</keyword>
<proteinExistence type="predicted"/>
<comment type="caution">
    <text evidence="6">The sequence shown here is derived from an EMBL/GenBank/DDBJ whole genome shotgun (WGS) entry which is preliminary data.</text>
</comment>
<dbReference type="PROSITE" id="PS50014">
    <property type="entry name" value="BROMODOMAIN_2"/>
    <property type="match status" value="1"/>
</dbReference>
<dbReference type="PANTHER" id="PTHR15398">
    <property type="entry name" value="BROMODOMAIN-CONTAINING PROTEIN 8"/>
    <property type="match status" value="1"/>
</dbReference>
<name>A0ABQ8IX31_DERPT</name>
<feature type="region of interest" description="Disordered" evidence="4">
    <location>
        <begin position="678"/>
        <end position="711"/>
    </location>
</feature>
<evidence type="ECO:0000256" key="4">
    <source>
        <dbReference type="SAM" id="MobiDB-lite"/>
    </source>
</evidence>
<feature type="region of interest" description="Disordered" evidence="4">
    <location>
        <begin position="291"/>
        <end position="333"/>
    </location>
</feature>
<feature type="compositionally biased region" description="Polar residues" evidence="4">
    <location>
        <begin position="529"/>
        <end position="558"/>
    </location>
</feature>
<feature type="compositionally biased region" description="Basic and acidic residues" evidence="4">
    <location>
        <begin position="291"/>
        <end position="302"/>
    </location>
</feature>
<feature type="compositionally biased region" description="Low complexity" evidence="4">
    <location>
        <begin position="434"/>
        <end position="446"/>
    </location>
</feature>